<sequence>METVDYVTVFDEPDPLNLIKKVKPDVLVKGQDWAEKGVVGREFVESYGGKVVLAPLVEGKSSTATIEKMRSLETKS</sequence>
<dbReference type="PANTHER" id="PTHR43793:SF2">
    <property type="entry name" value="BIFUNCTIONAL PROTEIN HLDE"/>
    <property type="match status" value="1"/>
</dbReference>
<keyword evidence="1" id="KW-0808">Transferase</keyword>
<evidence type="ECO:0000256" key="2">
    <source>
        <dbReference type="ARBA" id="ARBA00022695"/>
    </source>
</evidence>
<dbReference type="GO" id="GO:0016779">
    <property type="term" value="F:nucleotidyltransferase activity"/>
    <property type="evidence" value="ECO:0007669"/>
    <property type="project" value="UniProtKB-KW"/>
</dbReference>
<dbReference type="InterPro" id="IPR014729">
    <property type="entry name" value="Rossmann-like_a/b/a_fold"/>
</dbReference>
<name>X1GVJ9_9ZZZZ</name>
<gene>
    <name evidence="3" type="ORF">S03H2_33525</name>
</gene>
<evidence type="ECO:0000256" key="1">
    <source>
        <dbReference type="ARBA" id="ARBA00022679"/>
    </source>
</evidence>
<dbReference type="Gene3D" id="3.40.50.620">
    <property type="entry name" value="HUPs"/>
    <property type="match status" value="1"/>
</dbReference>
<keyword evidence="2" id="KW-0548">Nucleotidyltransferase</keyword>
<reference evidence="3" key="1">
    <citation type="journal article" date="2014" name="Front. Microbiol.">
        <title>High frequency of phylogenetically diverse reductive dehalogenase-homologous genes in deep subseafloor sedimentary metagenomes.</title>
        <authorList>
            <person name="Kawai M."/>
            <person name="Futagami T."/>
            <person name="Toyoda A."/>
            <person name="Takaki Y."/>
            <person name="Nishi S."/>
            <person name="Hori S."/>
            <person name="Arai W."/>
            <person name="Tsubouchi T."/>
            <person name="Morono Y."/>
            <person name="Uchiyama I."/>
            <person name="Ito T."/>
            <person name="Fujiyama A."/>
            <person name="Inagaki F."/>
            <person name="Takami H."/>
        </authorList>
    </citation>
    <scope>NUCLEOTIDE SEQUENCE</scope>
    <source>
        <strain evidence="3">Expedition CK06-06</strain>
    </source>
</reference>
<proteinExistence type="predicted"/>
<organism evidence="3">
    <name type="scientific">marine sediment metagenome</name>
    <dbReference type="NCBI Taxonomy" id="412755"/>
    <lineage>
        <taxon>unclassified sequences</taxon>
        <taxon>metagenomes</taxon>
        <taxon>ecological metagenomes</taxon>
    </lineage>
</organism>
<protein>
    <recommendedName>
        <fullName evidence="4">Cytidyltransferase-like domain-containing protein</fullName>
    </recommendedName>
</protein>
<accession>X1GVJ9</accession>
<comment type="caution">
    <text evidence="3">The sequence shown here is derived from an EMBL/GenBank/DDBJ whole genome shotgun (WGS) entry which is preliminary data.</text>
</comment>
<dbReference type="PANTHER" id="PTHR43793">
    <property type="entry name" value="FAD SYNTHASE"/>
    <property type="match status" value="1"/>
</dbReference>
<evidence type="ECO:0008006" key="4">
    <source>
        <dbReference type="Google" id="ProtNLM"/>
    </source>
</evidence>
<dbReference type="EMBL" id="BARU01020407">
    <property type="protein sequence ID" value="GAH48890.1"/>
    <property type="molecule type" value="Genomic_DNA"/>
</dbReference>
<dbReference type="AlphaFoldDB" id="X1GVJ9"/>
<evidence type="ECO:0000313" key="3">
    <source>
        <dbReference type="EMBL" id="GAH48890.1"/>
    </source>
</evidence>
<dbReference type="InterPro" id="IPR050385">
    <property type="entry name" value="Archaeal_FAD_synthase"/>
</dbReference>